<dbReference type="InterPro" id="IPR017938">
    <property type="entry name" value="Riboflavin_synthase-like_b-brl"/>
</dbReference>
<feature type="binding site" evidence="11">
    <location>
        <begin position="85"/>
        <end position="86"/>
    </location>
    <ligand>
        <name>FAD</name>
        <dbReference type="ChEBI" id="CHEBI:57692"/>
    </ligand>
</feature>
<keyword evidence="8 12" id="KW-0408">Iron</keyword>
<name>A0A7C2VNK8_9CREN</name>
<dbReference type="Proteomes" id="UP000886076">
    <property type="component" value="Unassembled WGS sequence"/>
</dbReference>
<dbReference type="InterPro" id="IPR037117">
    <property type="entry name" value="Dihydroorotate_DH_ele_sf"/>
</dbReference>
<dbReference type="Gene3D" id="3.40.50.80">
    <property type="entry name" value="Nucleotide-binding domain of ferredoxin-NADP reductase (FNR) module"/>
    <property type="match status" value="1"/>
</dbReference>
<feature type="domain" description="Dihydroorotate dehydrogenase electron transfer subunit iron-sulphur cluster binding" evidence="13">
    <location>
        <begin position="227"/>
        <end position="259"/>
    </location>
</feature>
<dbReference type="InterPro" id="IPR019480">
    <property type="entry name" value="Dihydroorotate_DH_Fe-S-bd"/>
</dbReference>
<dbReference type="Gene3D" id="2.10.240.10">
    <property type="entry name" value="Dihydroorotate dehydrogenase, electron transfer subunit"/>
    <property type="match status" value="1"/>
</dbReference>
<evidence type="ECO:0000256" key="8">
    <source>
        <dbReference type="ARBA" id="ARBA00023004"/>
    </source>
</evidence>
<sequence length="268" mass="30259">MQNLRGIGKMEKKKFEIKPVKVERNEEVAENTFLISFLPLEDLSLEVKPFNFFMVWIPRIDFIPLSVSDYDGNSLTFLYKIKGNGTKALSLKKKNEILGIMGPLGKEFFFKNGEKILVVAGGIGIAPIPYFVKFSKGSEIDLVWGVKKGSELFEVTKIYGKMNNLKNFIIYTEDCSYGKCGKALDALREIRLNEYNRILSVGPEVMMKNFCNLCNKKNDCYVALENLTKCGMGICGSCYIKGTTKLMCSDGPVFECSEVKYHFESIIA</sequence>
<evidence type="ECO:0000256" key="5">
    <source>
        <dbReference type="ARBA" id="ARBA00022723"/>
    </source>
</evidence>
<dbReference type="SUPFAM" id="SSF52343">
    <property type="entry name" value="Ferredoxin reductase-like, C-terminal NADP-linked domain"/>
    <property type="match status" value="1"/>
</dbReference>
<evidence type="ECO:0000256" key="9">
    <source>
        <dbReference type="ARBA" id="ARBA00023014"/>
    </source>
</evidence>
<keyword evidence="9 12" id="KW-0411">Iron-sulfur</keyword>
<keyword evidence="2" id="KW-0813">Transport</keyword>
<dbReference type="Gene3D" id="2.40.30.10">
    <property type="entry name" value="Translation factors"/>
    <property type="match status" value="1"/>
</dbReference>
<evidence type="ECO:0000256" key="7">
    <source>
        <dbReference type="ARBA" id="ARBA00022982"/>
    </source>
</evidence>
<feature type="binding site" evidence="12">
    <location>
        <position position="230"/>
    </location>
    <ligand>
        <name>[2Fe-2S] cluster</name>
        <dbReference type="ChEBI" id="CHEBI:190135"/>
    </ligand>
</feature>
<comment type="similarity">
    <text evidence="1">Belongs to the PyrK family.</text>
</comment>
<dbReference type="GO" id="GO:0046872">
    <property type="term" value="F:metal ion binding"/>
    <property type="evidence" value="ECO:0007669"/>
    <property type="project" value="UniProtKB-KW"/>
</dbReference>
<evidence type="ECO:0000256" key="1">
    <source>
        <dbReference type="ARBA" id="ARBA00006422"/>
    </source>
</evidence>
<keyword evidence="6 11" id="KW-0274">FAD</keyword>
<evidence type="ECO:0000256" key="10">
    <source>
        <dbReference type="ARBA" id="ARBA00034078"/>
    </source>
</evidence>
<evidence type="ECO:0000256" key="2">
    <source>
        <dbReference type="ARBA" id="ARBA00022448"/>
    </source>
</evidence>
<dbReference type="InterPro" id="IPR050353">
    <property type="entry name" value="PyrK_electron_transfer"/>
</dbReference>
<dbReference type="GO" id="GO:0051537">
    <property type="term" value="F:2 iron, 2 sulfur cluster binding"/>
    <property type="evidence" value="ECO:0007669"/>
    <property type="project" value="UniProtKB-KW"/>
</dbReference>
<dbReference type="SUPFAM" id="SSF63380">
    <property type="entry name" value="Riboflavin synthase domain-like"/>
    <property type="match status" value="1"/>
</dbReference>
<dbReference type="AlphaFoldDB" id="A0A7C2VNK8"/>
<dbReference type="Pfam" id="PF10418">
    <property type="entry name" value="DHODB_Fe-S_bind"/>
    <property type="match status" value="1"/>
</dbReference>
<feature type="binding site" evidence="12">
    <location>
        <position position="248"/>
    </location>
    <ligand>
        <name>[2Fe-2S] cluster</name>
        <dbReference type="ChEBI" id="CHEBI:190135"/>
    </ligand>
</feature>
<dbReference type="GO" id="GO:0050660">
    <property type="term" value="F:flavin adenine dinucleotide binding"/>
    <property type="evidence" value="ECO:0007669"/>
    <property type="project" value="InterPro"/>
</dbReference>
<evidence type="ECO:0000256" key="6">
    <source>
        <dbReference type="ARBA" id="ARBA00022827"/>
    </source>
</evidence>
<keyword evidence="7" id="KW-0249">Electron transport</keyword>
<feature type="binding site" evidence="12">
    <location>
        <position position="235"/>
    </location>
    <ligand>
        <name>[2Fe-2S] cluster</name>
        <dbReference type="ChEBI" id="CHEBI:190135"/>
    </ligand>
</feature>
<feature type="binding site" evidence="12">
    <location>
        <position position="238"/>
    </location>
    <ligand>
        <name>[2Fe-2S] cluster</name>
        <dbReference type="ChEBI" id="CHEBI:190135"/>
    </ligand>
</feature>
<evidence type="ECO:0000256" key="11">
    <source>
        <dbReference type="PIRSR" id="PIRSR006816-1"/>
    </source>
</evidence>
<dbReference type="EMBL" id="DSFH01000058">
    <property type="protein sequence ID" value="HEW64334.1"/>
    <property type="molecule type" value="Genomic_DNA"/>
</dbReference>
<comment type="caution">
    <text evidence="14">The sequence shown here is derived from an EMBL/GenBank/DDBJ whole genome shotgun (WGS) entry which is preliminary data.</text>
</comment>
<accession>A0A7C2VNK8</accession>
<evidence type="ECO:0000313" key="14">
    <source>
        <dbReference type="EMBL" id="HEW64334.1"/>
    </source>
</evidence>
<dbReference type="InterPro" id="IPR039261">
    <property type="entry name" value="FNR_nucleotide-bd"/>
</dbReference>
<comment type="cofactor">
    <cofactor evidence="11">
        <name>FAD</name>
        <dbReference type="ChEBI" id="CHEBI:57692"/>
    </cofactor>
    <text evidence="11">Binds 1 FAD per subunit.</text>
</comment>
<dbReference type="PIRSF" id="PIRSF006816">
    <property type="entry name" value="Cyc3_hyd_g"/>
    <property type="match status" value="1"/>
</dbReference>
<comment type="cofactor">
    <cofactor evidence="10">
        <name>[2Fe-2S] cluster</name>
        <dbReference type="ChEBI" id="CHEBI:190135"/>
    </cofactor>
</comment>
<reference evidence="14" key="1">
    <citation type="journal article" date="2020" name="mSystems">
        <title>Genome- and Community-Level Interaction Insights into Carbon Utilization and Element Cycling Functions of Hydrothermarchaeota in Hydrothermal Sediment.</title>
        <authorList>
            <person name="Zhou Z."/>
            <person name="Liu Y."/>
            <person name="Xu W."/>
            <person name="Pan J."/>
            <person name="Luo Z.H."/>
            <person name="Li M."/>
        </authorList>
    </citation>
    <scope>NUCLEOTIDE SEQUENCE [LARGE SCALE GENOMIC DNA]</scope>
    <source>
        <strain evidence="14">SpSt-1261</strain>
    </source>
</reference>
<evidence type="ECO:0000256" key="3">
    <source>
        <dbReference type="ARBA" id="ARBA00022630"/>
    </source>
</evidence>
<evidence type="ECO:0000256" key="4">
    <source>
        <dbReference type="ARBA" id="ARBA00022714"/>
    </source>
</evidence>
<dbReference type="RefSeq" id="WP_272985664.1">
    <property type="nucleotide sequence ID" value="NZ_DSFH01000058.1"/>
</dbReference>
<comment type="cofactor">
    <cofactor evidence="12">
        <name>[2Fe-2S] cluster</name>
        <dbReference type="ChEBI" id="CHEBI:190135"/>
    </cofactor>
    <text evidence="12">Binds 1 [2Fe-2S] cluster per subunit.</text>
</comment>
<dbReference type="PANTHER" id="PTHR43513:SF3">
    <property type="entry name" value="DIHYDROOROTATE DEHYDROGENASE B (NAD(+)), ELECTRON TRANSFER SUBUNIT-RELATED"/>
    <property type="match status" value="1"/>
</dbReference>
<keyword evidence="4 12" id="KW-0001">2Fe-2S</keyword>
<evidence type="ECO:0000259" key="13">
    <source>
        <dbReference type="Pfam" id="PF10418"/>
    </source>
</evidence>
<keyword evidence="3 11" id="KW-0285">Flavoprotein</keyword>
<dbReference type="InterPro" id="IPR012165">
    <property type="entry name" value="Cyt_c3_hydrogenase_gsu"/>
</dbReference>
<dbReference type="GO" id="GO:0006221">
    <property type="term" value="P:pyrimidine nucleotide biosynthetic process"/>
    <property type="evidence" value="ECO:0007669"/>
    <property type="project" value="InterPro"/>
</dbReference>
<dbReference type="PANTHER" id="PTHR43513">
    <property type="entry name" value="DIHYDROOROTATE DEHYDROGENASE B (NAD(+)), ELECTRON TRANSFER SUBUNIT"/>
    <property type="match status" value="1"/>
</dbReference>
<keyword evidence="5 12" id="KW-0479">Metal-binding</keyword>
<proteinExistence type="inferred from homology"/>
<evidence type="ECO:0000256" key="12">
    <source>
        <dbReference type="PIRSR" id="PIRSR006816-2"/>
    </source>
</evidence>
<organism evidence="14">
    <name type="scientific">Fervidicoccus fontis</name>
    <dbReference type="NCBI Taxonomy" id="683846"/>
    <lineage>
        <taxon>Archaea</taxon>
        <taxon>Thermoproteota</taxon>
        <taxon>Thermoprotei</taxon>
        <taxon>Fervidicoccales</taxon>
        <taxon>Fervidicoccaceae</taxon>
        <taxon>Fervidicoccus</taxon>
    </lineage>
</organism>
<gene>
    <name evidence="14" type="ORF">ENO39_04690</name>
</gene>
<protein>
    <recommendedName>
        <fullName evidence="13">Dihydroorotate dehydrogenase electron transfer subunit iron-sulphur cluster binding domain-containing protein</fullName>
    </recommendedName>
</protein>